<feature type="compositionally biased region" description="Basic and acidic residues" evidence="1">
    <location>
        <begin position="259"/>
        <end position="268"/>
    </location>
</feature>
<sequence>MISFTRQMEAVFPERKRKSTGVTTSAWPLIHLRGSTLRRDQDSTPRLKADWNAVVVNGVSYTMLDGSKCVQIAKTCDGGFDSGRLRPVDSTALMLTINWTNLFDLGCTQAFASRMQTLWLHCCLLTCLMLAGSVKEVKTSEGFSPSLWDAPSFPKSSDSSRLLPPQMDRLHPPATDVITSAWAEIDPEMDTVSRCYGWQGGTLKHYIAQTNWNIAPANWRQEVANLPHQRLETRCNQFPGNQRKLQEVAGAGQEIGSSAKRDLGRGPVEKVSAAQSQRRPI</sequence>
<evidence type="ECO:0000256" key="1">
    <source>
        <dbReference type="SAM" id="MobiDB-lite"/>
    </source>
</evidence>
<reference evidence="2 3" key="1">
    <citation type="submission" date="2019-03" db="EMBL/GenBank/DDBJ databases">
        <title>First draft genome of Liparis tanakae, snailfish: a comprehensive survey of snailfish specific genes.</title>
        <authorList>
            <person name="Kim W."/>
            <person name="Song I."/>
            <person name="Jeong J.-H."/>
            <person name="Kim D."/>
            <person name="Kim S."/>
            <person name="Ryu S."/>
            <person name="Song J.Y."/>
            <person name="Lee S.K."/>
        </authorList>
    </citation>
    <scope>NUCLEOTIDE SEQUENCE [LARGE SCALE GENOMIC DNA]</scope>
    <source>
        <tissue evidence="2">Muscle</tissue>
    </source>
</reference>
<gene>
    <name evidence="2" type="ORF">EYF80_032111</name>
</gene>
<dbReference type="EMBL" id="SRLO01000399">
    <property type="protein sequence ID" value="TNN57649.1"/>
    <property type="molecule type" value="Genomic_DNA"/>
</dbReference>
<dbReference type="Proteomes" id="UP000314294">
    <property type="component" value="Unassembled WGS sequence"/>
</dbReference>
<dbReference type="AlphaFoldDB" id="A0A4Z2GW22"/>
<organism evidence="2 3">
    <name type="scientific">Liparis tanakae</name>
    <name type="common">Tanaka's snailfish</name>
    <dbReference type="NCBI Taxonomy" id="230148"/>
    <lineage>
        <taxon>Eukaryota</taxon>
        <taxon>Metazoa</taxon>
        <taxon>Chordata</taxon>
        <taxon>Craniata</taxon>
        <taxon>Vertebrata</taxon>
        <taxon>Euteleostomi</taxon>
        <taxon>Actinopterygii</taxon>
        <taxon>Neopterygii</taxon>
        <taxon>Teleostei</taxon>
        <taxon>Neoteleostei</taxon>
        <taxon>Acanthomorphata</taxon>
        <taxon>Eupercaria</taxon>
        <taxon>Perciformes</taxon>
        <taxon>Cottioidei</taxon>
        <taxon>Cottales</taxon>
        <taxon>Liparidae</taxon>
        <taxon>Liparis</taxon>
    </lineage>
</organism>
<comment type="caution">
    <text evidence="2">The sequence shown here is derived from an EMBL/GenBank/DDBJ whole genome shotgun (WGS) entry which is preliminary data.</text>
</comment>
<keyword evidence="3" id="KW-1185">Reference proteome</keyword>
<evidence type="ECO:0000313" key="2">
    <source>
        <dbReference type="EMBL" id="TNN57649.1"/>
    </source>
</evidence>
<name>A0A4Z2GW22_9TELE</name>
<feature type="region of interest" description="Disordered" evidence="1">
    <location>
        <begin position="247"/>
        <end position="281"/>
    </location>
</feature>
<accession>A0A4Z2GW22</accession>
<protein>
    <submittedName>
        <fullName evidence="2">Uncharacterized protein</fullName>
    </submittedName>
</protein>
<evidence type="ECO:0000313" key="3">
    <source>
        <dbReference type="Proteomes" id="UP000314294"/>
    </source>
</evidence>
<proteinExistence type="predicted"/>